<protein>
    <submittedName>
        <fullName evidence="6">Gcv operon activator</fullName>
    </submittedName>
</protein>
<sequence length="297" mass="32310">MGIAPLPPITALRALEALDRLGSATAAGAELNLTQSAVSRQLKTLEDHLGAQLFLRDRRALRLTPQAAAFAQSVREGLDLIAQGAMALRLDPTGGALSLAILPTFGMRWLVPRLPDFAQRHPDVTVNMTTRLRRFDFHQEGFDAALHFGTPSWPDTHSLRLMTEQVRPLAAPSLIGGPLPLADLATLPLLHIQTRPTAWKDWFTRQNAPQSGLGGTNFDQFTTILQAALHGLGVALLPDYLTVAERASGQLIAAAEAAPVSLGDYYLVWPSDRPPSAALRVFIDWLAQQTDDDMLPR</sequence>
<dbReference type="GO" id="GO:0043565">
    <property type="term" value="F:sequence-specific DNA binding"/>
    <property type="evidence" value="ECO:0007669"/>
    <property type="project" value="TreeGrafter"/>
</dbReference>
<dbReference type="Gene3D" id="1.10.10.10">
    <property type="entry name" value="Winged helix-like DNA-binding domain superfamily/Winged helix DNA-binding domain"/>
    <property type="match status" value="1"/>
</dbReference>
<dbReference type="PRINTS" id="PR00039">
    <property type="entry name" value="HTHLYSR"/>
</dbReference>
<dbReference type="Proteomes" id="UP000054935">
    <property type="component" value="Unassembled WGS sequence"/>
</dbReference>
<dbReference type="PANTHER" id="PTHR30537:SF26">
    <property type="entry name" value="GLYCINE CLEAVAGE SYSTEM TRANSCRIPTIONAL ACTIVATOR"/>
    <property type="match status" value="1"/>
</dbReference>
<dbReference type="InterPro" id="IPR058163">
    <property type="entry name" value="LysR-type_TF_proteobact-type"/>
</dbReference>
<dbReference type="Pfam" id="PF03466">
    <property type="entry name" value="LysR_substrate"/>
    <property type="match status" value="1"/>
</dbReference>
<evidence type="ECO:0000259" key="5">
    <source>
        <dbReference type="PROSITE" id="PS50931"/>
    </source>
</evidence>
<dbReference type="InterPro" id="IPR000847">
    <property type="entry name" value="LysR_HTH_N"/>
</dbReference>
<keyword evidence="7" id="KW-1185">Reference proteome</keyword>
<name>A0A0P1G722_9RHOB</name>
<dbReference type="InterPro" id="IPR036390">
    <property type="entry name" value="WH_DNA-bd_sf"/>
</dbReference>
<evidence type="ECO:0000256" key="2">
    <source>
        <dbReference type="ARBA" id="ARBA00023015"/>
    </source>
</evidence>
<dbReference type="Pfam" id="PF00126">
    <property type="entry name" value="HTH_1"/>
    <property type="match status" value="1"/>
</dbReference>
<evidence type="ECO:0000256" key="4">
    <source>
        <dbReference type="ARBA" id="ARBA00023163"/>
    </source>
</evidence>
<dbReference type="SUPFAM" id="SSF46785">
    <property type="entry name" value="Winged helix' DNA-binding domain"/>
    <property type="match status" value="1"/>
</dbReference>
<dbReference type="OrthoDB" id="9813056at2"/>
<dbReference type="STRING" id="441103.TRN7648_01452"/>
<feature type="domain" description="HTH lysR-type" evidence="5">
    <location>
        <begin position="7"/>
        <end position="64"/>
    </location>
</feature>
<evidence type="ECO:0000313" key="6">
    <source>
        <dbReference type="EMBL" id="CUH77388.1"/>
    </source>
</evidence>
<dbReference type="SUPFAM" id="SSF53850">
    <property type="entry name" value="Periplasmic binding protein-like II"/>
    <property type="match status" value="1"/>
</dbReference>
<dbReference type="RefSeq" id="WP_058246950.1">
    <property type="nucleotide sequence ID" value="NZ_CYSE01000002.1"/>
</dbReference>
<proteinExistence type="inferred from homology"/>
<organism evidence="6 7">
    <name type="scientific">Tropicibacter naphthalenivorans</name>
    <dbReference type="NCBI Taxonomy" id="441103"/>
    <lineage>
        <taxon>Bacteria</taxon>
        <taxon>Pseudomonadati</taxon>
        <taxon>Pseudomonadota</taxon>
        <taxon>Alphaproteobacteria</taxon>
        <taxon>Rhodobacterales</taxon>
        <taxon>Roseobacteraceae</taxon>
        <taxon>Tropicibacter</taxon>
    </lineage>
</organism>
<dbReference type="GO" id="GO:0006351">
    <property type="term" value="P:DNA-templated transcription"/>
    <property type="evidence" value="ECO:0007669"/>
    <property type="project" value="TreeGrafter"/>
</dbReference>
<dbReference type="PROSITE" id="PS50931">
    <property type="entry name" value="HTH_LYSR"/>
    <property type="match status" value="1"/>
</dbReference>
<reference evidence="6 7" key="1">
    <citation type="submission" date="2015-09" db="EMBL/GenBank/DDBJ databases">
        <authorList>
            <consortium name="Swine Surveillance"/>
        </authorList>
    </citation>
    <scope>NUCLEOTIDE SEQUENCE [LARGE SCALE GENOMIC DNA]</scope>
    <source>
        <strain evidence="6 7">CECT 7648</strain>
    </source>
</reference>
<gene>
    <name evidence="6" type="primary">gcvA_3</name>
    <name evidence="6" type="ORF">TRN7648_01452</name>
</gene>
<dbReference type="GO" id="GO:0003700">
    <property type="term" value="F:DNA-binding transcription factor activity"/>
    <property type="evidence" value="ECO:0007669"/>
    <property type="project" value="InterPro"/>
</dbReference>
<keyword evidence="3" id="KW-0238">DNA-binding</keyword>
<evidence type="ECO:0000256" key="3">
    <source>
        <dbReference type="ARBA" id="ARBA00023125"/>
    </source>
</evidence>
<dbReference type="InterPro" id="IPR005119">
    <property type="entry name" value="LysR_subst-bd"/>
</dbReference>
<comment type="similarity">
    <text evidence="1">Belongs to the LysR transcriptional regulatory family.</text>
</comment>
<dbReference type="AlphaFoldDB" id="A0A0P1G722"/>
<evidence type="ECO:0000256" key="1">
    <source>
        <dbReference type="ARBA" id="ARBA00009437"/>
    </source>
</evidence>
<keyword evidence="2" id="KW-0805">Transcription regulation</keyword>
<dbReference type="PANTHER" id="PTHR30537">
    <property type="entry name" value="HTH-TYPE TRANSCRIPTIONAL REGULATOR"/>
    <property type="match status" value="1"/>
</dbReference>
<keyword evidence="4" id="KW-0804">Transcription</keyword>
<accession>A0A0P1G722</accession>
<dbReference type="Gene3D" id="3.40.190.10">
    <property type="entry name" value="Periplasmic binding protein-like II"/>
    <property type="match status" value="2"/>
</dbReference>
<evidence type="ECO:0000313" key="7">
    <source>
        <dbReference type="Proteomes" id="UP000054935"/>
    </source>
</evidence>
<dbReference type="InterPro" id="IPR036388">
    <property type="entry name" value="WH-like_DNA-bd_sf"/>
</dbReference>
<dbReference type="EMBL" id="CYSE01000002">
    <property type="protein sequence ID" value="CUH77388.1"/>
    <property type="molecule type" value="Genomic_DNA"/>
</dbReference>